<evidence type="ECO:0000256" key="11">
    <source>
        <dbReference type="ARBA" id="ARBA00022679"/>
    </source>
</evidence>
<keyword evidence="25" id="KW-1185">Reference proteome</keyword>
<feature type="domain" description="PEP-utilising enzyme C-terminal" evidence="22">
    <location>
        <begin position="261"/>
        <end position="548"/>
    </location>
</feature>
<dbReference type="GO" id="GO:0016301">
    <property type="term" value="F:kinase activity"/>
    <property type="evidence" value="ECO:0007669"/>
    <property type="project" value="UniProtKB-KW"/>
</dbReference>
<comment type="catalytic activity">
    <reaction evidence="1 17">
        <text>L-histidyl-[protein] + phosphoenolpyruvate = N(pros)-phospho-L-histidyl-[protein] + pyruvate</text>
        <dbReference type="Rhea" id="RHEA:23880"/>
        <dbReference type="Rhea" id="RHEA-COMP:9745"/>
        <dbReference type="Rhea" id="RHEA-COMP:9746"/>
        <dbReference type="ChEBI" id="CHEBI:15361"/>
        <dbReference type="ChEBI" id="CHEBI:29979"/>
        <dbReference type="ChEBI" id="CHEBI:58702"/>
        <dbReference type="ChEBI" id="CHEBI:64837"/>
        <dbReference type="EC" id="2.7.3.9"/>
    </reaction>
</comment>
<comment type="cofactor">
    <cofactor evidence="2 17 20">
        <name>Mg(2+)</name>
        <dbReference type="ChEBI" id="CHEBI:18420"/>
    </cofactor>
</comment>
<dbReference type="Proteomes" id="UP000198748">
    <property type="component" value="Unassembled WGS sequence"/>
</dbReference>
<dbReference type="PROSITE" id="PS00742">
    <property type="entry name" value="PEP_ENZYMES_2"/>
    <property type="match status" value="1"/>
</dbReference>
<evidence type="ECO:0000313" key="25">
    <source>
        <dbReference type="Proteomes" id="UP000198748"/>
    </source>
</evidence>
<accession>A0A1G7PZV1</accession>
<comment type="function">
    <text evidence="3 17">General (non sugar-specific) component of the phosphoenolpyruvate-dependent sugar phosphotransferase system (sugar PTS). This major carbohydrate active-transport system catalyzes the phosphorylation of incoming sugar substrates concomitantly with their translocation across the cell membrane. Enzyme I transfers the phosphoryl group from phosphoenolpyruvate (PEP) to the phosphoryl carrier protein (HPr).</text>
</comment>
<dbReference type="InterPro" id="IPR024692">
    <property type="entry name" value="PTS_EI"/>
</dbReference>
<evidence type="ECO:0000259" key="22">
    <source>
        <dbReference type="Pfam" id="PF02896"/>
    </source>
</evidence>
<keyword evidence="15 17" id="KW-0460">Magnesium</keyword>
<evidence type="ECO:0000313" key="24">
    <source>
        <dbReference type="EMBL" id="SDF91774.1"/>
    </source>
</evidence>
<feature type="active site" description="Proton donor" evidence="18">
    <location>
        <position position="510"/>
    </location>
</feature>
<evidence type="ECO:0000256" key="3">
    <source>
        <dbReference type="ARBA" id="ARBA00002728"/>
    </source>
</evidence>
<dbReference type="STRING" id="659014.SAMN04487996_113187"/>
<evidence type="ECO:0000256" key="13">
    <source>
        <dbReference type="ARBA" id="ARBA00022723"/>
    </source>
</evidence>
<dbReference type="PIRSF" id="PIRSF000732">
    <property type="entry name" value="PTS_enzyme_I"/>
    <property type="match status" value="1"/>
</dbReference>
<evidence type="ECO:0000256" key="2">
    <source>
        <dbReference type="ARBA" id="ARBA00001946"/>
    </source>
</evidence>
<dbReference type="EMBL" id="FNAN01000013">
    <property type="protein sequence ID" value="SDF91774.1"/>
    <property type="molecule type" value="Genomic_DNA"/>
</dbReference>
<evidence type="ECO:0000256" key="12">
    <source>
        <dbReference type="ARBA" id="ARBA00022683"/>
    </source>
</evidence>
<evidence type="ECO:0000256" key="1">
    <source>
        <dbReference type="ARBA" id="ARBA00000683"/>
    </source>
</evidence>
<dbReference type="InterPro" id="IPR000121">
    <property type="entry name" value="PEP_util_C"/>
</dbReference>
<feature type="active site" description="Tele-phosphohistidine intermediate" evidence="18">
    <location>
        <position position="197"/>
    </location>
</feature>
<dbReference type="GO" id="GO:0046872">
    <property type="term" value="F:metal ion binding"/>
    <property type="evidence" value="ECO:0007669"/>
    <property type="project" value="UniProtKB-KW"/>
</dbReference>
<protein>
    <recommendedName>
        <fullName evidence="7 17">Phosphoenolpyruvate-protein phosphotransferase</fullName>
        <ecNumber evidence="6 17">2.7.3.9</ecNumber>
    </recommendedName>
    <alternativeName>
        <fullName evidence="16 17">Phosphotransferase system, enzyme I</fullName>
    </alternativeName>
</protein>
<evidence type="ECO:0000256" key="5">
    <source>
        <dbReference type="ARBA" id="ARBA00007837"/>
    </source>
</evidence>
<dbReference type="PANTHER" id="PTHR46244:SF3">
    <property type="entry name" value="PHOSPHOENOLPYRUVATE-PROTEIN PHOSPHOTRANSFERASE"/>
    <property type="match status" value="1"/>
</dbReference>
<evidence type="ECO:0000256" key="20">
    <source>
        <dbReference type="PIRSR" id="PIRSR000732-3"/>
    </source>
</evidence>
<feature type="domain" description="PEP-utilising enzyme mobile" evidence="21">
    <location>
        <begin position="161"/>
        <end position="233"/>
    </location>
</feature>
<feature type="binding site" evidence="20">
    <location>
        <position position="463"/>
    </location>
    <ligand>
        <name>Mg(2+)</name>
        <dbReference type="ChEBI" id="CHEBI:18420"/>
    </ligand>
</feature>
<dbReference type="Gene3D" id="3.20.20.60">
    <property type="entry name" value="Phosphoenolpyruvate-binding domains"/>
    <property type="match status" value="1"/>
</dbReference>
<evidence type="ECO:0000256" key="15">
    <source>
        <dbReference type="ARBA" id="ARBA00022842"/>
    </source>
</evidence>
<dbReference type="AlphaFoldDB" id="A0A1G7PZV1"/>
<dbReference type="Pfam" id="PF02896">
    <property type="entry name" value="PEP-utilizers_C"/>
    <property type="match status" value="1"/>
</dbReference>
<evidence type="ECO:0000256" key="17">
    <source>
        <dbReference type="PIRNR" id="PIRNR000732"/>
    </source>
</evidence>
<keyword evidence="12 17" id="KW-0598">Phosphotransferase system</keyword>
<name>A0A1G7PZV1_9BACT</name>
<evidence type="ECO:0000259" key="23">
    <source>
        <dbReference type="Pfam" id="PF05524"/>
    </source>
</evidence>
<feature type="binding site" evidence="20">
    <location>
        <position position="439"/>
    </location>
    <ligand>
        <name>Mg(2+)</name>
        <dbReference type="ChEBI" id="CHEBI:18420"/>
    </ligand>
</feature>
<keyword evidence="9 17" id="KW-0963">Cytoplasm</keyword>
<feature type="binding site" evidence="19">
    <location>
        <position position="340"/>
    </location>
    <ligand>
        <name>phosphoenolpyruvate</name>
        <dbReference type="ChEBI" id="CHEBI:58702"/>
    </ligand>
</feature>
<comment type="similarity">
    <text evidence="5 17">Belongs to the PEP-utilizing enzyme family.</text>
</comment>
<dbReference type="InterPro" id="IPR036637">
    <property type="entry name" value="Phosphohistidine_dom_sf"/>
</dbReference>
<dbReference type="Gene3D" id="3.50.30.10">
    <property type="entry name" value="Phosphohistidine domain"/>
    <property type="match status" value="1"/>
</dbReference>
<dbReference type="SUPFAM" id="SSF47831">
    <property type="entry name" value="Enzyme I of the PEP:sugar phosphotransferase system HPr-binding (sub)domain"/>
    <property type="match status" value="1"/>
</dbReference>
<dbReference type="InterPro" id="IPR008731">
    <property type="entry name" value="PTS_EIN"/>
</dbReference>
<feature type="binding site" evidence="19">
    <location>
        <begin position="462"/>
        <end position="463"/>
    </location>
    <ligand>
        <name>phosphoenolpyruvate</name>
        <dbReference type="ChEBI" id="CHEBI:58702"/>
    </ligand>
</feature>
<keyword evidence="11 17" id="KW-0808">Transferase</keyword>
<dbReference type="InterPro" id="IPR036618">
    <property type="entry name" value="PtsI_HPr-bd_sf"/>
</dbReference>
<dbReference type="OrthoDB" id="9765468at2"/>
<dbReference type="PRINTS" id="PR01736">
    <property type="entry name" value="PHPHTRNFRASE"/>
</dbReference>
<proteinExistence type="inferred from homology"/>
<dbReference type="RefSeq" id="WP_090154639.1">
    <property type="nucleotide sequence ID" value="NZ_FNAN01000013.1"/>
</dbReference>
<evidence type="ECO:0000256" key="6">
    <source>
        <dbReference type="ARBA" id="ARBA00012232"/>
    </source>
</evidence>
<dbReference type="InterPro" id="IPR050499">
    <property type="entry name" value="PEP-utilizing_PTS_enzyme"/>
</dbReference>
<evidence type="ECO:0000256" key="16">
    <source>
        <dbReference type="ARBA" id="ARBA00033235"/>
    </source>
</evidence>
<evidence type="ECO:0000256" key="4">
    <source>
        <dbReference type="ARBA" id="ARBA00004496"/>
    </source>
</evidence>
<evidence type="ECO:0000256" key="14">
    <source>
        <dbReference type="ARBA" id="ARBA00022777"/>
    </source>
</evidence>
<keyword evidence="14 17" id="KW-0418">Kinase</keyword>
<dbReference type="GO" id="GO:0009401">
    <property type="term" value="P:phosphoenolpyruvate-dependent sugar phosphotransferase system"/>
    <property type="evidence" value="ECO:0007669"/>
    <property type="project" value="UniProtKB-KW"/>
</dbReference>
<dbReference type="EC" id="2.7.3.9" evidence="6 17"/>
<feature type="binding site" evidence="19">
    <location>
        <position position="304"/>
    </location>
    <ligand>
        <name>phosphoenolpyruvate</name>
        <dbReference type="ChEBI" id="CHEBI:58702"/>
    </ligand>
</feature>
<keyword evidence="10 17" id="KW-0762">Sugar transport</keyword>
<evidence type="ECO:0000256" key="18">
    <source>
        <dbReference type="PIRSR" id="PIRSR000732-1"/>
    </source>
</evidence>
<dbReference type="SUPFAM" id="SSF52009">
    <property type="entry name" value="Phosphohistidine domain"/>
    <property type="match status" value="1"/>
</dbReference>
<evidence type="ECO:0000256" key="9">
    <source>
        <dbReference type="ARBA" id="ARBA00022490"/>
    </source>
</evidence>
<gene>
    <name evidence="24" type="ORF">SAMN04487996_113187</name>
</gene>
<dbReference type="Gene3D" id="1.10.274.10">
    <property type="entry name" value="PtsI, HPr-binding domain"/>
    <property type="match status" value="1"/>
</dbReference>
<sequence>MTTTKESTRIEGIGVSPGIALGQAFVIRREAAVATGIRVNNAMEVADEIGYFDKAVSRSVAEVEALIAELANRGTDDGLDILETQIEFLTDPQLRGDTVQKIEQELKTAHDALMEVTDALVQLFLRMDDAYMQARHADIRDAGDRILRHLSGSPHTQRVYPQGCIIIADDLSPSDTIALDLTLVAGFATQTGGRMSHAAIVAKARGIPAVAGCGTALNGVDDGDFVVLDGLAGQVLVCPDAETIGIYREKQAHFAEQMALLRSLRDLPAVTGDGCAVELLANISEPDDLDQVIENGGEGVGLLRTELLFMGRDALPDEDEQFAFYQEIALKAGKRPVTIRTIDIGGDKEAPYLGLPKEENPFLGYRAIRICLDRTDIFKTQLRAILRASAFGNFKIMFPMIGSVQEVRAAKAMMQQVRVELENDGIAFDAGMQAGIMIEIPAAAVIADLLAKEVDFFSIGTNDLIQYTLAVDRMNDQVAPLYDGFHPAVLRLIARVIEEANRAGVPVSMCGELAGDPLATRLLLGMGLRAFSMSAVSIPWIKQQVRETTLADAQYVFEAIRGLDTAGEIRDFCKNN</sequence>
<dbReference type="SUPFAM" id="SSF51621">
    <property type="entry name" value="Phosphoenolpyruvate/pyruvate domain"/>
    <property type="match status" value="1"/>
</dbReference>
<feature type="domain" description="Phosphotransferase system enzyme I N-terminal" evidence="23">
    <location>
        <begin position="11"/>
        <end position="135"/>
    </location>
</feature>
<dbReference type="InterPro" id="IPR006318">
    <property type="entry name" value="PTS_EI-like"/>
</dbReference>
<comment type="subcellular location">
    <subcellularLocation>
        <location evidence="4 17">Cytoplasm</location>
    </subcellularLocation>
</comment>
<dbReference type="InterPro" id="IPR008279">
    <property type="entry name" value="PEP-util_enz_mobile_dom"/>
</dbReference>
<reference evidence="25" key="1">
    <citation type="submission" date="2016-10" db="EMBL/GenBank/DDBJ databases">
        <authorList>
            <person name="Varghese N."/>
            <person name="Submissions S."/>
        </authorList>
    </citation>
    <scope>NUCLEOTIDE SEQUENCE [LARGE SCALE GENOMIC DNA]</scope>
    <source>
        <strain evidence="25">DSM 25329</strain>
    </source>
</reference>
<dbReference type="GO" id="GO:0008965">
    <property type="term" value="F:phosphoenolpyruvate-protein phosphotransferase activity"/>
    <property type="evidence" value="ECO:0007669"/>
    <property type="project" value="UniProtKB-EC"/>
</dbReference>
<dbReference type="InterPro" id="IPR023151">
    <property type="entry name" value="PEP_util_CS"/>
</dbReference>
<organism evidence="24 25">
    <name type="scientific">Dyadobacter soli</name>
    <dbReference type="NCBI Taxonomy" id="659014"/>
    <lineage>
        <taxon>Bacteria</taxon>
        <taxon>Pseudomonadati</taxon>
        <taxon>Bacteroidota</taxon>
        <taxon>Cytophagia</taxon>
        <taxon>Cytophagales</taxon>
        <taxon>Spirosomataceae</taxon>
        <taxon>Dyadobacter</taxon>
    </lineage>
</organism>
<keyword evidence="24" id="KW-0670">Pyruvate</keyword>
<dbReference type="Pfam" id="PF00391">
    <property type="entry name" value="PEP-utilizers"/>
    <property type="match status" value="1"/>
</dbReference>
<dbReference type="InterPro" id="IPR015813">
    <property type="entry name" value="Pyrv/PenolPyrv_kinase-like_dom"/>
</dbReference>
<evidence type="ECO:0000256" key="7">
    <source>
        <dbReference type="ARBA" id="ARBA00016544"/>
    </source>
</evidence>
<dbReference type="InterPro" id="IPR040442">
    <property type="entry name" value="Pyrv_kinase-like_dom_sf"/>
</dbReference>
<keyword evidence="13 17" id="KW-0479">Metal-binding</keyword>
<dbReference type="PANTHER" id="PTHR46244">
    <property type="entry name" value="PHOSPHOENOLPYRUVATE-PROTEIN PHOSPHOTRANSFERASE"/>
    <property type="match status" value="1"/>
</dbReference>
<evidence type="ECO:0000256" key="10">
    <source>
        <dbReference type="ARBA" id="ARBA00022597"/>
    </source>
</evidence>
<dbReference type="NCBIfam" id="TIGR01417">
    <property type="entry name" value="PTS_I_fam"/>
    <property type="match status" value="1"/>
</dbReference>
<dbReference type="Pfam" id="PF05524">
    <property type="entry name" value="PEP-utilisers_N"/>
    <property type="match status" value="1"/>
</dbReference>
<evidence type="ECO:0000256" key="8">
    <source>
        <dbReference type="ARBA" id="ARBA00022448"/>
    </source>
</evidence>
<feature type="binding site" evidence="19">
    <location>
        <position position="473"/>
    </location>
    <ligand>
        <name>phosphoenolpyruvate</name>
        <dbReference type="ChEBI" id="CHEBI:58702"/>
    </ligand>
</feature>
<keyword evidence="8 17" id="KW-0813">Transport</keyword>
<dbReference type="GO" id="GO:0005737">
    <property type="term" value="C:cytoplasm"/>
    <property type="evidence" value="ECO:0007669"/>
    <property type="project" value="UniProtKB-SubCell"/>
</dbReference>
<evidence type="ECO:0000259" key="21">
    <source>
        <dbReference type="Pfam" id="PF00391"/>
    </source>
</evidence>
<evidence type="ECO:0000256" key="19">
    <source>
        <dbReference type="PIRSR" id="PIRSR000732-2"/>
    </source>
</evidence>